<dbReference type="Proteomes" id="UP000238327">
    <property type="component" value="Chromosome"/>
</dbReference>
<dbReference type="GO" id="GO:0051920">
    <property type="term" value="F:peroxiredoxin activity"/>
    <property type="evidence" value="ECO:0007669"/>
    <property type="project" value="InterPro"/>
</dbReference>
<proteinExistence type="predicted"/>
<dbReference type="RefSeq" id="WP_106741985.1">
    <property type="nucleotide sequence ID" value="NZ_CP027657.1"/>
</dbReference>
<evidence type="ECO:0000259" key="1">
    <source>
        <dbReference type="Pfam" id="PF02627"/>
    </source>
</evidence>
<dbReference type="InterPro" id="IPR029032">
    <property type="entry name" value="AhpD-like"/>
</dbReference>
<evidence type="ECO:0000313" key="3">
    <source>
        <dbReference type="Proteomes" id="UP000238327"/>
    </source>
</evidence>
<accession>A0A2R3QW50</accession>
<dbReference type="PANTHER" id="PTHR34846">
    <property type="entry name" value="4-CARBOXYMUCONOLACTONE DECARBOXYLASE FAMILY PROTEIN (AFU_ORTHOLOGUE AFUA_6G11590)"/>
    <property type="match status" value="1"/>
</dbReference>
<name>A0A2R3QW50_ECTME</name>
<dbReference type="SUPFAM" id="SSF69118">
    <property type="entry name" value="AhpD-like"/>
    <property type="match status" value="1"/>
</dbReference>
<dbReference type="Pfam" id="PF02627">
    <property type="entry name" value="CMD"/>
    <property type="match status" value="1"/>
</dbReference>
<evidence type="ECO:0000313" key="2">
    <source>
        <dbReference type="EMBL" id="AVO55912.1"/>
    </source>
</evidence>
<gene>
    <name evidence="2" type="ORF">C7A17_25230</name>
</gene>
<dbReference type="AlphaFoldDB" id="A0A2R3QW50"/>
<reference evidence="2 3" key="1">
    <citation type="submission" date="2018-03" db="EMBL/GenBank/DDBJ databases">
        <title>Complete genome sequence and methylome analysis of Pseudomonas mendocina NEB 698.</title>
        <authorList>
            <person name="Morgan R.D."/>
        </authorList>
    </citation>
    <scope>NUCLEOTIDE SEQUENCE [LARGE SCALE GENOMIC DNA]</scope>
    <source>
        <strain evidence="2 3">NEB698</strain>
    </source>
</reference>
<dbReference type="Gene3D" id="1.20.1290.10">
    <property type="entry name" value="AhpD-like"/>
    <property type="match status" value="1"/>
</dbReference>
<protein>
    <submittedName>
        <fullName evidence="2">Carboxymuconolactone decarboxylase</fullName>
    </submittedName>
</protein>
<organism evidence="2 3">
    <name type="scientific">Ectopseudomonas mendocina</name>
    <name type="common">Pseudomonas mendocina</name>
    <dbReference type="NCBI Taxonomy" id="300"/>
    <lineage>
        <taxon>Bacteria</taxon>
        <taxon>Pseudomonadati</taxon>
        <taxon>Pseudomonadota</taxon>
        <taxon>Gammaproteobacteria</taxon>
        <taxon>Pseudomonadales</taxon>
        <taxon>Pseudomonadaceae</taxon>
        <taxon>Ectopseudomonas</taxon>
    </lineage>
</organism>
<sequence>MSRIAALHPPYAEDIQASFDRIMGPGVPPLGLFTTLASSKRAWSKFTAGALLDGKLLTLRQRELVIDRCCALTGCEYEWGVHVTTFAQAAGLSREEVSATLDRPLREHLWAPEEAALLASIDALHERATLSDEEFARVRTYFDDEQILEILMLAGFYRTVAYLANGLDLPLERSAATFSEYRRMAQA</sequence>
<dbReference type="PANTHER" id="PTHR34846:SF5">
    <property type="entry name" value="CARBOXYMUCONOLACTONE DECARBOXYLASE-LIKE DOMAIN-CONTAINING PROTEIN"/>
    <property type="match status" value="1"/>
</dbReference>
<dbReference type="EMBL" id="CP027657">
    <property type="protein sequence ID" value="AVO55912.1"/>
    <property type="molecule type" value="Genomic_DNA"/>
</dbReference>
<dbReference type="OrthoDB" id="4704294at2"/>
<feature type="domain" description="Carboxymuconolactone decarboxylase-like" evidence="1">
    <location>
        <begin position="40"/>
        <end position="119"/>
    </location>
</feature>
<dbReference type="InterPro" id="IPR003779">
    <property type="entry name" value="CMD-like"/>
</dbReference>